<dbReference type="STRING" id="81479.RA876_08150"/>
<keyword evidence="9" id="KW-1185">Reference proteome</keyword>
<feature type="transmembrane region" description="Helical" evidence="6">
    <location>
        <begin position="86"/>
        <end position="107"/>
    </location>
</feature>
<comment type="subcellular location">
    <subcellularLocation>
        <location evidence="1">Membrane</location>
        <topology evidence="1">Multi-pass membrane protein</topology>
    </subcellularLocation>
</comment>
<dbReference type="InterPro" id="IPR037185">
    <property type="entry name" value="EmrE-like"/>
</dbReference>
<feature type="transmembrane region" description="Helical" evidence="6">
    <location>
        <begin position="270"/>
        <end position="287"/>
    </location>
</feature>
<feature type="transmembrane region" description="Helical" evidence="6">
    <location>
        <begin position="211"/>
        <end position="230"/>
    </location>
</feature>
<gene>
    <name evidence="8" type="ORF">BLL52_2816</name>
</gene>
<feature type="transmembrane region" description="Helical" evidence="6">
    <location>
        <begin position="116"/>
        <end position="135"/>
    </location>
</feature>
<proteinExistence type="inferred from homology"/>
<dbReference type="InterPro" id="IPR000620">
    <property type="entry name" value="EamA_dom"/>
</dbReference>
<protein>
    <submittedName>
        <fullName evidence="8">Putative membrane protein</fullName>
    </submittedName>
</protein>
<feature type="transmembrane region" description="Helical" evidence="6">
    <location>
        <begin position="147"/>
        <end position="165"/>
    </location>
</feature>
<evidence type="ECO:0000313" key="8">
    <source>
        <dbReference type="EMBL" id="OLP06580.1"/>
    </source>
</evidence>
<feature type="transmembrane region" description="Helical" evidence="6">
    <location>
        <begin position="242"/>
        <end position="264"/>
    </location>
</feature>
<feature type="transmembrane region" description="Helical" evidence="6">
    <location>
        <begin position="61"/>
        <end position="80"/>
    </location>
</feature>
<comment type="caution">
    <text evidence="8">The sequence shown here is derived from an EMBL/GenBank/DDBJ whole genome shotgun (WGS) entry which is preliminary data.</text>
</comment>
<feature type="transmembrane region" description="Helical" evidence="6">
    <location>
        <begin position="30"/>
        <end position="49"/>
    </location>
</feature>
<evidence type="ECO:0000256" key="6">
    <source>
        <dbReference type="SAM" id="Phobius"/>
    </source>
</evidence>
<dbReference type="SUPFAM" id="SSF103481">
    <property type="entry name" value="Multidrug resistance efflux transporter EmrE"/>
    <property type="match status" value="2"/>
</dbReference>
<dbReference type="GO" id="GO:0016020">
    <property type="term" value="C:membrane"/>
    <property type="evidence" value="ECO:0007669"/>
    <property type="project" value="UniProtKB-SubCell"/>
</dbReference>
<evidence type="ECO:0000259" key="7">
    <source>
        <dbReference type="Pfam" id="PF00892"/>
    </source>
</evidence>
<dbReference type="EMBL" id="MSYM01000013">
    <property type="protein sequence ID" value="OLP06580.1"/>
    <property type="molecule type" value="Genomic_DNA"/>
</dbReference>
<evidence type="ECO:0000256" key="5">
    <source>
        <dbReference type="ARBA" id="ARBA00023136"/>
    </source>
</evidence>
<dbReference type="Pfam" id="PF00892">
    <property type="entry name" value="EamA"/>
    <property type="match status" value="2"/>
</dbReference>
<keyword evidence="5 6" id="KW-0472">Membrane</keyword>
<evidence type="ECO:0000256" key="4">
    <source>
        <dbReference type="ARBA" id="ARBA00022989"/>
    </source>
</evidence>
<dbReference type="PANTHER" id="PTHR32322:SF2">
    <property type="entry name" value="EAMA DOMAIN-CONTAINING PROTEIN"/>
    <property type="match status" value="1"/>
</dbReference>
<feature type="domain" description="EamA" evidence="7">
    <location>
        <begin position="4"/>
        <end position="130"/>
    </location>
</feature>
<feature type="transmembrane region" description="Helical" evidence="6">
    <location>
        <begin position="177"/>
        <end position="199"/>
    </location>
</feature>
<evidence type="ECO:0000256" key="1">
    <source>
        <dbReference type="ARBA" id="ARBA00004141"/>
    </source>
</evidence>
<dbReference type="PANTHER" id="PTHR32322">
    <property type="entry name" value="INNER MEMBRANE TRANSPORTER"/>
    <property type="match status" value="1"/>
</dbReference>
<feature type="domain" description="EamA" evidence="7">
    <location>
        <begin position="145"/>
        <end position="287"/>
    </location>
</feature>
<comment type="similarity">
    <text evidence="2">Belongs to the EamA transporter family.</text>
</comment>
<name>A0A1Q8YFC5_9BURK</name>
<accession>A0A1Q8YFC5</accession>
<organism evidence="8 9">
    <name type="scientific">Rhodoferax antarcticus ANT.BR</name>
    <dbReference type="NCBI Taxonomy" id="1111071"/>
    <lineage>
        <taxon>Bacteria</taxon>
        <taxon>Pseudomonadati</taxon>
        <taxon>Pseudomonadota</taxon>
        <taxon>Betaproteobacteria</taxon>
        <taxon>Burkholderiales</taxon>
        <taxon>Comamonadaceae</taxon>
        <taxon>Rhodoferax</taxon>
    </lineage>
</organism>
<evidence type="ECO:0000256" key="3">
    <source>
        <dbReference type="ARBA" id="ARBA00022692"/>
    </source>
</evidence>
<evidence type="ECO:0000313" key="9">
    <source>
        <dbReference type="Proteomes" id="UP000185911"/>
    </source>
</evidence>
<keyword evidence="3 6" id="KW-0812">Transmembrane</keyword>
<sequence length="297" mass="32056">MLTLPPLLWACNAVLGRVIAELVSPITLNLLRWSIAFVLLLPLAAPVLHRSSLLWPNWRRFMGLSLLSIGGYNALLYLALNTSTPINVTLVGAVTPVWMLLIGRLFFGKAILQRQWLGAAMSISGVLLVLSRGQLDVLLQVRLVPGDVYILLASAAWAYYSWMLVHPTSEPSSIRTNWSAFLMAQISFGLIWSGLFAAGEWSLGFGHLTPSWKLAAALLFIAIGPALLAYRSWGAGVAQAGPSAAGFFINLTPLFTAVLSGFFLGEIPHAYHALAFALIVGGIVVSSRRRPGPITAL</sequence>
<evidence type="ECO:0000256" key="2">
    <source>
        <dbReference type="ARBA" id="ARBA00007362"/>
    </source>
</evidence>
<reference evidence="8 9" key="1">
    <citation type="submission" date="2017-01" db="EMBL/GenBank/DDBJ databases">
        <title>Genome sequence of Rhodoferax antarcticus ANT.BR, a psychrophilic purple nonsulfur bacterium from an Antarctic microbial mat.</title>
        <authorList>
            <person name="Baker J."/>
            <person name="Riester C."/>
            <person name="Skinner B."/>
            <person name="Newell A."/>
            <person name="Swingley W."/>
            <person name="Madigan M."/>
            <person name="Jung D."/>
            <person name="Asao M."/>
            <person name="Chen M."/>
            <person name="Loughlin P."/>
            <person name="Pan H."/>
            <person name="Lin S."/>
            <person name="Li N."/>
            <person name="Shaw J."/>
            <person name="Prado M."/>
            <person name="Sherman C."/>
            <person name="Li X."/>
            <person name="Tang J."/>
            <person name="Blankenship R."/>
            <person name="Zhao T."/>
            <person name="Touchman J."/>
            <person name="Sattley M."/>
        </authorList>
    </citation>
    <scope>NUCLEOTIDE SEQUENCE [LARGE SCALE GENOMIC DNA]</scope>
    <source>
        <strain evidence="8 9">ANT.BR</strain>
    </source>
</reference>
<dbReference type="Proteomes" id="UP000185911">
    <property type="component" value="Unassembled WGS sequence"/>
</dbReference>
<dbReference type="AlphaFoldDB" id="A0A1Q8YFC5"/>
<keyword evidence="4 6" id="KW-1133">Transmembrane helix</keyword>
<dbReference type="InterPro" id="IPR050638">
    <property type="entry name" value="AA-Vitamin_Transporters"/>
</dbReference>